<sequence length="141" mass="16459">MKEEHIKNLIQKYKSGTTSLEQEKTLFETTDIPDNSIKKVSSFVKNSKKEVPENFNEKLWDSFEGKTKKSNKFNYGWLSVAASIVLIITLYMYSNKETEMTIAEKEALLNEAKAMFENEKQEENYKIILENELVIVYSKIQ</sequence>
<keyword evidence="4" id="KW-1185">Reference proteome</keyword>
<keyword evidence="2" id="KW-0812">Transmembrane</keyword>
<comment type="caution">
    <text evidence="3">The sequence shown here is derived from an EMBL/GenBank/DDBJ whole genome shotgun (WGS) entry which is preliminary data.</text>
</comment>
<evidence type="ECO:0000313" key="4">
    <source>
        <dbReference type="Proteomes" id="UP000238882"/>
    </source>
</evidence>
<dbReference type="RefSeq" id="WP_105016852.1">
    <property type="nucleotide sequence ID" value="NZ_MSCN01000001.1"/>
</dbReference>
<evidence type="ECO:0000256" key="2">
    <source>
        <dbReference type="SAM" id="Phobius"/>
    </source>
</evidence>
<evidence type="ECO:0000256" key="1">
    <source>
        <dbReference type="SAM" id="Coils"/>
    </source>
</evidence>
<keyword evidence="2" id="KW-1133">Transmembrane helix</keyword>
<accession>A0A2S7WRM6</accession>
<reference evidence="3 4" key="1">
    <citation type="submission" date="2016-12" db="EMBL/GenBank/DDBJ databases">
        <title>Trade-off between light-utilization and light-protection in marine flavobacteria.</title>
        <authorList>
            <person name="Kumagai Y."/>
            <person name="Yoshizawa S."/>
            <person name="Kogure K."/>
            <person name="Iwasaki W."/>
        </authorList>
    </citation>
    <scope>NUCLEOTIDE SEQUENCE [LARGE SCALE GENOMIC DNA]</scope>
    <source>
        <strain evidence="3 4">NBRC 108759</strain>
    </source>
</reference>
<dbReference type="OrthoDB" id="1201528at2"/>
<proteinExistence type="predicted"/>
<dbReference type="EMBL" id="MSCN01000001">
    <property type="protein sequence ID" value="PQJ80257.1"/>
    <property type="molecule type" value="Genomic_DNA"/>
</dbReference>
<gene>
    <name evidence="3" type="ORF">BTO18_14190</name>
</gene>
<keyword evidence="1" id="KW-0175">Coiled coil</keyword>
<organism evidence="3 4">
    <name type="scientific">Polaribacter porphyrae</name>
    <dbReference type="NCBI Taxonomy" id="1137780"/>
    <lineage>
        <taxon>Bacteria</taxon>
        <taxon>Pseudomonadati</taxon>
        <taxon>Bacteroidota</taxon>
        <taxon>Flavobacteriia</taxon>
        <taxon>Flavobacteriales</taxon>
        <taxon>Flavobacteriaceae</taxon>
    </lineage>
</organism>
<evidence type="ECO:0000313" key="3">
    <source>
        <dbReference type="EMBL" id="PQJ80257.1"/>
    </source>
</evidence>
<dbReference type="AlphaFoldDB" id="A0A2S7WRM6"/>
<keyword evidence="2" id="KW-0472">Membrane</keyword>
<dbReference type="Proteomes" id="UP000238882">
    <property type="component" value="Unassembled WGS sequence"/>
</dbReference>
<name>A0A2S7WRM6_9FLAO</name>
<feature type="transmembrane region" description="Helical" evidence="2">
    <location>
        <begin position="75"/>
        <end position="93"/>
    </location>
</feature>
<protein>
    <submittedName>
        <fullName evidence="3">Uncharacterized protein</fullName>
    </submittedName>
</protein>
<feature type="coiled-coil region" evidence="1">
    <location>
        <begin position="95"/>
        <end position="122"/>
    </location>
</feature>